<accession>A0A517TD71</accession>
<evidence type="ECO:0000256" key="1">
    <source>
        <dbReference type="SAM" id="Phobius"/>
    </source>
</evidence>
<dbReference type="InterPro" id="IPR018676">
    <property type="entry name" value="DUF2149"/>
</dbReference>
<reference evidence="2 3" key="1">
    <citation type="submission" date="2019-02" db="EMBL/GenBank/DDBJ databases">
        <title>Deep-cultivation of Planctomycetes and their phenomic and genomic characterization uncovers novel biology.</title>
        <authorList>
            <person name="Wiegand S."/>
            <person name="Jogler M."/>
            <person name="Boedeker C."/>
            <person name="Pinto D."/>
            <person name="Vollmers J."/>
            <person name="Rivas-Marin E."/>
            <person name="Kohn T."/>
            <person name="Peeters S.H."/>
            <person name="Heuer A."/>
            <person name="Rast P."/>
            <person name="Oberbeckmann S."/>
            <person name="Bunk B."/>
            <person name="Jeske O."/>
            <person name="Meyerdierks A."/>
            <person name="Storesund J.E."/>
            <person name="Kallscheuer N."/>
            <person name="Luecker S."/>
            <person name="Lage O.M."/>
            <person name="Pohl T."/>
            <person name="Merkel B.J."/>
            <person name="Hornburger P."/>
            <person name="Mueller R.-W."/>
            <person name="Bruemmer F."/>
            <person name="Labrenz M."/>
            <person name="Spormann A.M."/>
            <person name="Op den Camp H."/>
            <person name="Overmann J."/>
            <person name="Amann R."/>
            <person name="Jetten M.S.M."/>
            <person name="Mascher T."/>
            <person name="Medema M.H."/>
            <person name="Devos D.P."/>
            <person name="Kaster A.-K."/>
            <person name="Ovreas L."/>
            <person name="Rohde M."/>
            <person name="Galperin M.Y."/>
            <person name="Jogler C."/>
        </authorList>
    </citation>
    <scope>NUCLEOTIDE SEQUENCE [LARGE SCALE GENOMIC DNA]</scope>
    <source>
        <strain evidence="2 3">V22</strain>
    </source>
</reference>
<organism evidence="2 3">
    <name type="scientific">Calycomorphotria hydatis</name>
    <dbReference type="NCBI Taxonomy" id="2528027"/>
    <lineage>
        <taxon>Bacteria</taxon>
        <taxon>Pseudomonadati</taxon>
        <taxon>Planctomycetota</taxon>
        <taxon>Planctomycetia</taxon>
        <taxon>Planctomycetales</taxon>
        <taxon>Planctomycetaceae</taxon>
        <taxon>Calycomorphotria</taxon>
    </lineage>
</organism>
<keyword evidence="3" id="KW-1185">Reference proteome</keyword>
<name>A0A517TD71_9PLAN</name>
<protein>
    <recommendedName>
        <fullName evidence="4">DUF2149 domain-containing protein</fullName>
    </recommendedName>
</protein>
<keyword evidence="1" id="KW-1133">Transmembrane helix</keyword>
<sequence length="118" mass="13045">MSHLRKIRDTSDDDPLQGVANLFDLGIVFALGFLLALMSFLGMNNVFDQSRMTKVKDPNGPQMEIIHDDGESLEHYRVSEQSVGGEGVRLGTAFRLKNGEVVYVPEDSLNSTANESSR</sequence>
<proteinExistence type="predicted"/>
<dbReference type="EMBL" id="CP036316">
    <property type="protein sequence ID" value="QDT66323.1"/>
    <property type="molecule type" value="Genomic_DNA"/>
</dbReference>
<dbReference type="OrthoDB" id="199365at2"/>
<dbReference type="Pfam" id="PF09919">
    <property type="entry name" value="DUF2149"/>
    <property type="match status" value="1"/>
</dbReference>
<keyword evidence="1" id="KW-0472">Membrane</keyword>
<gene>
    <name evidence="2" type="ORF">V22_35890</name>
</gene>
<dbReference type="Proteomes" id="UP000319976">
    <property type="component" value="Chromosome"/>
</dbReference>
<evidence type="ECO:0008006" key="4">
    <source>
        <dbReference type="Google" id="ProtNLM"/>
    </source>
</evidence>
<dbReference type="KEGG" id="chya:V22_35890"/>
<dbReference type="RefSeq" id="WP_145265323.1">
    <property type="nucleotide sequence ID" value="NZ_CP036316.1"/>
</dbReference>
<feature type="transmembrane region" description="Helical" evidence="1">
    <location>
        <begin position="25"/>
        <end position="47"/>
    </location>
</feature>
<evidence type="ECO:0000313" key="2">
    <source>
        <dbReference type="EMBL" id="QDT66323.1"/>
    </source>
</evidence>
<evidence type="ECO:0000313" key="3">
    <source>
        <dbReference type="Proteomes" id="UP000319976"/>
    </source>
</evidence>
<keyword evidence="1" id="KW-0812">Transmembrane</keyword>
<dbReference type="AlphaFoldDB" id="A0A517TD71"/>